<dbReference type="OrthoDB" id="67688at2759"/>
<feature type="domain" description="PI3K-RBD" evidence="4">
    <location>
        <begin position="173"/>
        <end position="282"/>
    </location>
</feature>
<feature type="compositionally biased region" description="Acidic residues" evidence="2">
    <location>
        <begin position="373"/>
        <end position="389"/>
    </location>
</feature>
<protein>
    <submittedName>
        <fullName evidence="5">Uncharacterized protein</fullName>
    </submittedName>
</protein>
<dbReference type="InterPro" id="IPR003113">
    <property type="entry name" value="PI3K_ABD"/>
</dbReference>
<evidence type="ECO:0000256" key="1">
    <source>
        <dbReference type="PROSITE-ProRule" id="PRU00877"/>
    </source>
</evidence>
<dbReference type="SUPFAM" id="SSF54236">
    <property type="entry name" value="Ubiquitin-like"/>
    <property type="match status" value="1"/>
</dbReference>
<dbReference type="Pfam" id="PF02192">
    <property type="entry name" value="PI3K_p85B"/>
    <property type="match status" value="1"/>
</dbReference>
<evidence type="ECO:0000259" key="4">
    <source>
        <dbReference type="PROSITE" id="PS51546"/>
    </source>
</evidence>
<keyword evidence="6" id="KW-1185">Reference proteome</keyword>
<comment type="similarity">
    <text evidence="1">Belongs to the PI3/PI4-kinase family.</text>
</comment>
<gene>
    <name evidence="5" type="ORF">PHET_10801</name>
</gene>
<evidence type="ECO:0000256" key="2">
    <source>
        <dbReference type="SAM" id="MobiDB-lite"/>
    </source>
</evidence>
<proteinExistence type="inferred from homology"/>
<dbReference type="SMART" id="SM00143">
    <property type="entry name" value="PI3K_p85B"/>
    <property type="match status" value="1"/>
</dbReference>
<feature type="domain" description="PI3K-ABD" evidence="3">
    <location>
        <begin position="1"/>
        <end position="88"/>
    </location>
</feature>
<reference evidence="5" key="1">
    <citation type="submission" date="2019-05" db="EMBL/GenBank/DDBJ databases">
        <title>Annotation for the trematode Paragonimus heterotremus.</title>
        <authorList>
            <person name="Choi Y.-J."/>
        </authorList>
    </citation>
    <scope>NUCLEOTIDE SEQUENCE</scope>
    <source>
        <strain evidence="5">LC</strain>
    </source>
</reference>
<comment type="caution">
    <text evidence="5">The sequence shown here is derived from an EMBL/GenBank/DDBJ whole genome shotgun (WGS) entry which is preliminary data.</text>
</comment>
<dbReference type="AlphaFoldDB" id="A0A8J4T9R4"/>
<name>A0A8J4T9R4_9TREM</name>
<evidence type="ECO:0000313" key="6">
    <source>
        <dbReference type="Proteomes" id="UP000748531"/>
    </source>
</evidence>
<dbReference type="PROSITE" id="PS51546">
    <property type="entry name" value="PI3K_RBD"/>
    <property type="match status" value="1"/>
</dbReference>
<sequence>MTPSTVFLVSHFLTRNQLDSELCLSKAKDELWFAAAKEPLFDKLQPKDRYIFSGINRETAEEQEYYDQTLRLRELPLLLPYLRVIETTKDSVLLERNMQDATIASCIGISHADITKAERLIPEVKWARTRLCHLATMHRQALSATGSNGLAQYLASATQRHLSKSLLHTLNSLPNLTVCAWILDGEESAKERLVSVELDVNATVRDALNELLQIQTDLFRNRSPSALRAFPVIFRPLEVSAYVLKICCSQSYLFELDVKLVSFEYVQSCIEQSQHPCLSPMLRKDVCETLANSLNNDSTSDFICPPRPCCHSEIENSSSLLRNTHLSSRLVTSNIDNSQHTDHNVSSFETTHLQQSSPYRALEELLCNNDEKQETEESDVIEVDDDNDTDFTSKSQDKKQPVTSIWKLSYYLSVQVRSGKFLVGALSNPQTTTPDSPSHQQHSSLASVFSACSDVSHSSYVVRVGLFHGTQSLIEYQEPRSQLAVTSPWTLPWVVWITGLSPHFLVSVDRYFPLQPYQLSATSSGTLDNKTSATADN</sequence>
<evidence type="ECO:0000313" key="5">
    <source>
        <dbReference type="EMBL" id="KAF5396387.1"/>
    </source>
</evidence>
<dbReference type="Pfam" id="PF00794">
    <property type="entry name" value="PI3K_rbd"/>
    <property type="match status" value="1"/>
</dbReference>
<feature type="region of interest" description="Disordered" evidence="2">
    <location>
        <begin position="371"/>
        <end position="396"/>
    </location>
</feature>
<dbReference type="InterPro" id="IPR000341">
    <property type="entry name" value="PI3K_Ras-bd_dom"/>
</dbReference>
<accession>A0A8J4T9R4</accession>
<organism evidence="5 6">
    <name type="scientific">Paragonimus heterotremus</name>
    <dbReference type="NCBI Taxonomy" id="100268"/>
    <lineage>
        <taxon>Eukaryota</taxon>
        <taxon>Metazoa</taxon>
        <taxon>Spiralia</taxon>
        <taxon>Lophotrochozoa</taxon>
        <taxon>Platyhelminthes</taxon>
        <taxon>Trematoda</taxon>
        <taxon>Digenea</taxon>
        <taxon>Plagiorchiida</taxon>
        <taxon>Troglotremata</taxon>
        <taxon>Troglotrematidae</taxon>
        <taxon>Paragonimus</taxon>
    </lineage>
</organism>
<dbReference type="EMBL" id="LUCH01008266">
    <property type="protein sequence ID" value="KAF5396387.1"/>
    <property type="molecule type" value="Genomic_DNA"/>
</dbReference>
<evidence type="ECO:0000259" key="3">
    <source>
        <dbReference type="PROSITE" id="PS51544"/>
    </source>
</evidence>
<dbReference type="Gene3D" id="3.10.20.770">
    <property type="match status" value="1"/>
</dbReference>
<dbReference type="PROSITE" id="PS51544">
    <property type="entry name" value="PI3K_ABD"/>
    <property type="match status" value="1"/>
</dbReference>
<dbReference type="Proteomes" id="UP000748531">
    <property type="component" value="Unassembled WGS sequence"/>
</dbReference>
<dbReference type="InterPro" id="IPR029071">
    <property type="entry name" value="Ubiquitin-like_domsf"/>
</dbReference>